<dbReference type="AlphaFoldDB" id="A0A2S9IZH0"/>
<dbReference type="CDD" id="cd00754">
    <property type="entry name" value="Ubl_MoaD"/>
    <property type="match status" value="1"/>
</dbReference>
<dbReference type="RefSeq" id="WP_105740216.1">
    <property type="nucleotide sequence ID" value="NZ_PVBR01000001.1"/>
</dbReference>
<dbReference type="SUPFAM" id="SSF54285">
    <property type="entry name" value="MoaD/ThiS"/>
    <property type="match status" value="1"/>
</dbReference>
<dbReference type="Gene3D" id="3.10.20.30">
    <property type="match status" value="1"/>
</dbReference>
<evidence type="ECO:0000256" key="2">
    <source>
        <dbReference type="ARBA" id="ARBA00024200"/>
    </source>
</evidence>
<comment type="similarity">
    <text evidence="2">Belongs to the MoaD family.</text>
</comment>
<gene>
    <name evidence="4" type="primary">moaD</name>
    <name evidence="4" type="ORF">C5748_01940</name>
</gene>
<dbReference type="Proteomes" id="UP000239434">
    <property type="component" value="Unassembled WGS sequence"/>
</dbReference>
<evidence type="ECO:0000313" key="4">
    <source>
        <dbReference type="EMBL" id="PRD45919.1"/>
    </source>
</evidence>
<dbReference type="GO" id="GO:1990133">
    <property type="term" value="C:molybdopterin adenylyltransferase complex"/>
    <property type="evidence" value="ECO:0007669"/>
    <property type="project" value="TreeGrafter"/>
</dbReference>
<evidence type="ECO:0000256" key="3">
    <source>
        <dbReference type="ARBA" id="ARBA00024247"/>
    </source>
</evidence>
<dbReference type="InterPro" id="IPR003749">
    <property type="entry name" value="ThiS/MoaD-like"/>
</dbReference>
<dbReference type="InterPro" id="IPR044672">
    <property type="entry name" value="MOCS2A"/>
</dbReference>
<keyword evidence="1" id="KW-0547">Nucleotide-binding</keyword>
<evidence type="ECO:0000256" key="1">
    <source>
        <dbReference type="ARBA" id="ARBA00022741"/>
    </source>
</evidence>
<proteinExistence type="inferred from homology"/>
<dbReference type="GO" id="GO:0006777">
    <property type="term" value="P:Mo-molybdopterin cofactor biosynthetic process"/>
    <property type="evidence" value="ECO:0007669"/>
    <property type="project" value="InterPro"/>
</dbReference>
<organism evidence="4 5">
    <name type="scientific">Phyllobacterium phragmitis</name>
    <dbReference type="NCBI Taxonomy" id="2670329"/>
    <lineage>
        <taxon>Bacteria</taxon>
        <taxon>Pseudomonadati</taxon>
        <taxon>Pseudomonadota</taxon>
        <taxon>Alphaproteobacteria</taxon>
        <taxon>Hyphomicrobiales</taxon>
        <taxon>Phyllobacteriaceae</taxon>
        <taxon>Phyllobacterium</taxon>
    </lineage>
</organism>
<name>A0A2S9IZH0_9HYPH</name>
<dbReference type="InterPro" id="IPR016155">
    <property type="entry name" value="Mopterin_synth/thiamin_S_b"/>
</dbReference>
<reference evidence="4 5" key="1">
    <citation type="submission" date="2018-02" db="EMBL/GenBank/DDBJ databases">
        <title>The draft genome of Phyllobacterium sp. 1N-3.</title>
        <authorList>
            <person name="Liu L."/>
            <person name="Li L."/>
            <person name="Zhang X."/>
            <person name="Wang T."/>
            <person name="Liang L."/>
        </authorList>
    </citation>
    <scope>NUCLEOTIDE SEQUENCE [LARGE SCALE GENOMIC DNA]</scope>
    <source>
        <strain evidence="4 5">1N-3</strain>
    </source>
</reference>
<dbReference type="NCBIfam" id="TIGR01682">
    <property type="entry name" value="moaD"/>
    <property type="match status" value="1"/>
</dbReference>
<dbReference type="PANTHER" id="PTHR33359">
    <property type="entry name" value="MOLYBDOPTERIN SYNTHASE SULFUR CARRIER SUBUNIT"/>
    <property type="match status" value="1"/>
</dbReference>
<dbReference type="PANTHER" id="PTHR33359:SF1">
    <property type="entry name" value="MOLYBDOPTERIN SYNTHASE SULFUR CARRIER SUBUNIT"/>
    <property type="match status" value="1"/>
</dbReference>
<dbReference type="GO" id="GO:0000166">
    <property type="term" value="F:nucleotide binding"/>
    <property type="evidence" value="ECO:0007669"/>
    <property type="project" value="UniProtKB-KW"/>
</dbReference>
<dbReference type="InterPro" id="IPR012675">
    <property type="entry name" value="Beta-grasp_dom_sf"/>
</dbReference>
<dbReference type="Pfam" id="PF02597">
    <property type="entry name" value="ThiS"/>
    <property type="match status" value="1"/>
</dbReference>
<evidence type="ECO:0000313" key="5">
    <source>
        <dbReference type="Proteomes" id="UP000239434"/>
    </source>
</evidence>
<dbReference type="EMBL" id="PVBR01000001">
    <property type="protein sequence ID" value="PRD45919.1"/>
    <property type="molecule type" value="Genomic_DNA"/>
</dbReference>
<protein>
    <recommendedName>
        <fullName evidence="3">Molybdopterin synthase sulfur carrier subunit</fullName>
    </recommendedName>
</protein>
<comment type="caution">
    <text evidence="4">The sequence shown here is derived from an EMBL/GenBank/DDBJ whole genome shotgun (WGS) entry which is preliminary data.</text>
</comment>
<keyword evidence="5" id="KW-1185">Reference proteome</keyword>
<sequence length="85" mass="9634">MTTKLVYFAWVRERIGKPEEEIELPADVRTVGELLRHLKTRGEEYEAALEYSDVIRVAIDQEHVDHGEIIAGAREIALFPPMTGG</sequence>
<accession>A0A2S9IZH0</accession>